<dbReference type="STRING" id="679936.Sulac_0667"/>
<evidence type="ECO:0000313" key="1">
    <source>
        <dbReference type="EMBL" id="AEW04177.1"/>
    </source>
</evidence>
<dbReference type="EMBL" id="CP003179">
    <property type="protein sequence ID" value="AEW04177.1"/>
    <property type="molecule type" value="Genomic_DNA"/>
</dbReference>
<dbReference type="AlphaFoldDB" id="G8U008"/>
<reference evidence="1 2" key="2">
    <citation type="journal article" date="2012" name="Stand. Genomic Sci.">
        <title>Complete genome sequence of the moderately thermophilic mineral-sulfide-oxidizing firmicute Sulfobacillus acidophilus type strain (NAL(T)).</title>
        <authorList>
            <person name="Anderson I."/>
            <person name="Chertkov O."/>
            <person name="Chen A."/>
            <person name="Saunders E."/>
            <person name="Lapidus A."/>
            <person name="Nolan M."/>
            <person name="Lucas S."/>
            <person name="Hammon N."/>
            <person name="Deshpande S."/>
            <person name="Cheng J.F."/>
            <person name="Han C."/>
            <person name="Tapia R."/>
            <person name="Goodwin L.A."/>
            <person name="Pitluck S."/>
            <person name="Liolios K."/>
            <person name="Pagani I."/>
            <person name="Ivanova N."/>
            <person name="Mikhailova N."/>
            <person name="Pati A."/>
            <person name="Palaniappan K."/>
            <person name="Land M."/>
            <person name="Pan C."/>
            <person name="Rohde M."/>
            <person name="Pukall R."/>
            <person name="Goker M."/>
            <person name="Detter J.C."/>
            <person name="Woyke T."/>
            <person name="Bristow J."/>
            <person name="Eisen J.A."/>
            <person name="Markowitz V."/>
            <person name="Hugenholtz P."/>
            <person name="Kyrpides N.C."/>
            <person name="Klenk H.P."/>
            <person name="Mavromatis K."/>
        </authorList>
    </citation>
    <scope>NUCLEOTIDE SEQUENCE [LARGE SCALE GENOMIC DNA]</scope>
    <source>
        <strain evidence="2">ATCC 700253 / DSM 10332 / NAL</strain>
    </source>
</reference>
<dbReference type="HOGENOM" id="CLU_3222940_0_0_9"/>
<accession>G8U008</accession>
<dbReference type="KEGG" id="sap:Sulac_0667"/>
<proteinExistence type="predicted"/>
<dbReference type="Proteomes" id="UP000005439">
    <property type="component" value="Chromosome"/>
</dbReference>
<organism evidence="1 2">
    <name type="scientific">Sulfobacillus acidophilus (strain ATCC 700253 / DSM 10332 / NAL)</name>
    <dbReference type="NCBI Taxonomy" id="679936"/>
    <lineage>
        <taxon>Bacteria</taxon>
        <taxon>Bacillati</taxon>
        <taxon>Bacillota</taxon>
        <taxon>Clostridia</taxon>
        <taxon>Eubacteriales</taxon>
        <taxon>Clostridiales Family XVII. Incertae Sedis</taxon>
        <taxon>Sulfobacillus</taxon>
    </lineage>
</organism>
<keyword evidence="2" id="KW-1185">Reference proteome</keyword>
<evidence type="ECO:0000313" key="2">
    <source>
        <dbReference type="Proteomes" id="UP000005439"/>
    </source>
</evidence>
<reference evidence="2" key="1">
    <citation type="submission" date="2011-12" db="EMBL/GenBank/DDBJ databases">
        <title>The complete genome of chromosome of Sulfobacillus acidophilus DSM 10332.</title>
        <authorList>
            <person name="Lucas S."/>
            <person name="Han J."/>
            <person name="Lapidus A."/>
            <person name="Bruce D."/>
            <person name="Goodwin L."/>
            <person name="Pitluck S."/>
            <person name="Peters L."/>
            <person name="Kyrpides N."/>
            <person name="Mavromatis K."/>
            <person name="Ivanova N."/>
            <person name="Mikhailova N."/>
            <person name="Chertkov O."/>
            <person name="Saunders E."/>
            <person name="Detter J.C."/>
            <person name="Tapia R."/>
            <person name="Han C."/>
            <person name="Land M."/>
            <person name="Hauser L."/>
            <person name="Markowitz V."/>
            <person name="Cheng J.-F."/>
            <person name="Hugenholtz P."/>
            <person name="Woyke T."/>
            <person name="Wu D."/>
            <person name="Pukall R."/>
            <person name="Gehrich-Schroeter G."/>
            <person name="Schneider S."/>
            <person name="Klenk H.-P."/>
            <person name="Eisen J.A."/>
        </authorList>
    </citation>
    <scope>NUCLEOTIDE SEQUENCE [LARGE SCALE GENOMIC DNA]</scope>
    <source>
        <strain evidence="2">ATCC 700253 / DSM 10332 / NAL</strain>
    </source>
</reference>
<sequence>MQLHAAHAQPGPCGVLGVDREGGFAEYAGSARSLKILSWRLLIY</sequence>
<protein>
    <submittedName>
        <fullName evidence="1">Uncharacterized protein</fullName>
    </submittedName>
</protein>
<gene>
    <name evidence="1" type="ordered locus">Sulac_0667</name>
</gene>
<name>G8U008_SULAD</name>